<dbReference type="GO" id="GO:0005524">
    <property type="term" value="F:ATP binding"/>
    <property type="evidence" value="ECO:0007669"/>
    <property type="project" value="UniProtKB-KW"/>
</dbReference>
<name>A0A0V0QG04_PSEPJ</name>
<evidence type="ECO:0000313" key="8">
    <source>
        <dbReference type="EMBL" id="KRX01149.1"/>
    </source>
</evidence>
<dbReference type="InParanoid" id="A0A0V0QG04"/>
<dbReference type="PROSITE" id="PS00108">
    <property type="entry name" value="PROTEIN_KINASE_ST"/>
    <property type="match status" value="1"/>
</dbReference>
<keyword evidence="3" id="KW-0547">Nucleotide-binding</keyword>
<feature type="region of interest" description="Disordered" evidence="6">
    <location>
        <begin position="1"/>
        <end position="25"/>
    </location>
</feature>
<evidence type="ECO:0000259" key="7">
    <source>
        <dbReference type="PROSITE" id="PS50011"/>
    </source>
</evidence>
<evidence type="ECO:0000256" key="4">
    <source>
        <dbReference type="ARBA" id="ARBA00022777"/>
    </source>
</evidence>
<dbReference type="PANTHER" id="PTHR24345">
    <property type="entry name" value="SERINE/THREONINE-PROTEIN KINASE PLK"/>
    <property type="match status" value="1"/>
</dbReference>
<evidence type="ECO:0000256" key="6">
    <source>
        <dbReference type="SAM" id="MobiDB-lite"/>
    </source>
</evidence>
<dbReference type="SMART" id="SM00220">
    <property type="entry name" value="S_TKc"/>
    <property type="match status" value="1"/>
</dbReference>
<organism evidence="8 9">
    <name type="scientific">Pseudocohnilembus persalinus</name>
    <name type="common">Ciliate</name>
    <dbReference type="NCBI Taxonomy" id="266149"/>
    <lineage>
        <taxon>Eukaryota</taxon>
        <taxon>Sar</taxon>
        <taxon>Alveolata</taxon>
        <taxon>Ciliophora</taxon>
        <taxon>Intramacronucleata</taxon>
        <taxon>Oligohymenophorea</taxon>
        <taxon>Scuticociliatia</taxon>
        <taxon>Philasterida</taxon>
        <taxon>Pseudocohnilembidae</taxon>
        <taxon>Pseudocohnilembus</taxon>
    </lineage>
</organism>
<dbReference type="InterPro" id="IPR000719">
    <property type="entry name" value="Prot_kinase_dom"/>
</dbReference>
<accession>A0A0V0QG04</accession>
<dbReference type="SUPFAM" id="SSF56112">
    <property type="entry name" value="Protein kinase-like (PK-like)"/>
    <property type="match status" value="1"/>
</dbReference>
<comment type="caution">
    <text evidence="8">The sequence shown here is derived from an EMBL/GenBank/DDBJ whole genome shotgun (WGS) entry which is preliminary data.</text>
</comment>
<dbReference type="GO" id="GO:0005634">
    <property type="term" value="C:nucleus"/>
    <property type="evidence" value="ECO:0007669"/>
    <property type="project" value="TreeGrafter"/>
</dbReference>
<evidence type="ECO:0000313" key="9">
    <source>
        <dbReference type="Proteomes" id="UP000054937"/>
    </source>
</evidence>
<dbReference type="Gene3D" id="1.10.510.10">
    <property type="entry name" value="Transferase(Phosphotransferase) domain 1"/>
    <property type="match status" value="1"/>
</dbReference>
<dbReference type="OrthoDB" id="283739at2759"/>
<protein>
    <submittedName>
        <fullName evidence="8">Protein kinase-like domain</fullName>
    </submittedName>
</protein>
<dbReference type="AlphaFoldDB" id="A0A0V0QG04"/>
<dbReference type="InterPro" id="IPR008271">
    <property type="entry name" value="Ser/Thr_kinase_AS"/>
</dbReference>
<keyword evidence="4 8" id="KW-0418">Kinase</keyword>
<dbReference type="PANTHER" id="PTHR24345:SF0">
    <property type="entry name" value="CELL CYCLE SERINE_THREONINE-PROTEIN KINASE CDC5_MSD2"/>
    <property type="match status" value="1"/>
</dbReference>
<dbReference type="PROSITE" id="PS50011">
    <property type="entry name" value="PROTEIN_KINASE_DOM"/>
    <property type="match status" value="1"/>
</dbReference>
<dbReference type="EMBL" id="LDAU01000176">
    <property type="protein sequence ID" value="KRX01149.1"/>
    <property type="molecule type" value="Genomic_DNA"/>
</dbReference>
<dbReference type="Pfam" id="PF00069">
    <property type="entry name" value="Pkinase"/>
    <property type="match status" value="1"/>
</dbReference>
<evidence type="ECO:0000256" key="2">
    <source>
        <dbReference type="ARBA" id="ARBA00022679"/>
    </source>
</evidence>
<feature type="domain" description="Protein kinase" evidence="7">
    <location>
        <begin position="110"/>
        <end position="460"/>
    </location>
</feature>
<sequence length="577" mass="68135">MNEETQNNKIKYMPQNQDDIKSPTKQNDIINNTVFDLIQDQLEEQNQKQQQNKLTQNLQQQQNHQDGMWIQWENDEYQEFLQNDPIVQGRLFKKNSKTKEWQFGHYELFYDRLVRIGKGDELYPEQKNDQSLSNQEIIEKQESIQEDEVNSPKIESHRSFQTSQINKENGNFKNRKIGNHTTLTSDNIQSTTFIKEQNKYYVILSNCFLKKIRYTDNMATSYKFGIRLQRQYGKIELFMESAQDFNRWKIDHPLLLKLIEIYEDETHLYMILDQFNGKNLKQKMSEFFCFNERSVADIMWKLLHSLSHLHNKKVIHRDIKIDNIYFKNPNNQTDICLVNFENSIQQDLKKQYLGINSQKIGSSGYRAPELYNQAVNTYDQKIDVFALGCVYYALLFGSLPFEGADEKQIEKQNQIGKIRYDKQPPFFKLSTSSLDLLQKMLEKNPQKRGSAQQLLNHSWFINVRNKNYDKNKGFTLGLSSLSTIKEHNSEFEANTFVFNSKFNNNTSLYDNPLKAAGSLSSQYNLFSDLNQLNESKQDPYSTYPVDNNEFQFENLNDKMENLNSQCIKFKPGKIFKN</sequence>
<evidence type="ECO:0000256" key="3">
    <source>
        <dbReference type="ARBA" id="ARBA00022741"/>
    </source>
</evidence>
<proteinExistence type="predicted"/>
<keyword evidence="2" id="KW-0808">Transferase</keyword>
<evidence type="ECO:0000256" key="1">
    <source>
        <dbReference type="ARBA" id="ARBA00022527"/>
    </source>
</evidence>
<gene>
    <name evidence="8" type="ORF">PPERSA_08250</name>
</gene>
<keyword evidence="9" id="KW-1185">Reference proteome</keyword>
<keyword evidence="5" id="KW-0067">ATP-binding</keyword>
<dbReference type="InterPro" id="IPR011009">
    <property type="entry name" value="Kinase-like_dom_sf"/>
</dbReference>
<dbReference type="Proteomes" id="UP000054937">
    <property type="component" value="Unassembled WGS sequence"/>
</dbReference>
<dbReference type="GO" id="GO:0004674">
    <property type="term" value="F:protein serine/threonine kinase activity"/>
    <property type="evidence" value="ECO:0007669"/>
    <property type="project" value="UniProtKB-KW"/>
</dbReference>
<evidence type="ECO:0000256" key="5">
    <source>
        <dbReference type="ARBA" id="ARBA00022840"/>
    </source>
</evidence>
<reference evidence="8 9" key="1">
    <citation type="journal article" date="2015" name="Sci. Rep.">
        <title>Genome of the facultative scuticociliatosis pathogen Pseudocohnilembus persalinus provides insight into its virulence through horizontal gene transfer.</title>
        <authorList>
            <person name="Xiong J."/>
            <person name="Wang G."/>
            <person name="Cheng J."/>
            <person name="Tian M."/>
            <person name="Pan X."/>
            <person name="Warren A."/>
            <person name="Jiang C."/>
            <person name="Yuan D."/>
            <person name="Miao W."/>
        </authorList>
    </citation>
    <scope>NUCLEOTIDE SEQUENCE [LARGE SCALE GENOMIC DNA]</scope>
    <source>
        <strain evidence="8">36N120E</strain>
    </source>
</reference>
<keyword evidence="1" id="KW-0723">Serine/threonine-protein kinase</keyword>